<accession>A0A484MXU0</accession>
<organism evidence="2 3">
    <name type="scientific">Cuscuta campestris</name>
    <dbReference type="NCBI Taxonomy" id="132261"/>
    <lineage>
        <taxon>Eukaryota</taxon>
        <taxon>Viridiplantae</taxon>
        <taxon>Streptophyta</taxon>
        <taxon>Embryophyta</taxon>
        <taxon>Tracheophyta</taxon>
        <taxon>Spermatophyta</taxon>
        <taxon>Magnoliopsida</taxon>
        <taxon>eudicotyledons</taxon>
        <taxon>Gunneridae</taxon>
        <taxon>Pentapetalae</taxon>
        <taxon>asterids</taxon>
        <taxon>lamiids</taxon>
        <taxon>Solanales</taxon>
        <taxon>Convolvulaceae</taxon>
        <taxon>Cuscuteae</taxon>
        <taxon>Cuscuta</taxon>
        <taxon>Cuscuta subgen. Grammica</taxon>
        <taxon>Cuscuta sect. Cleistogrammica</taxon>
    </lineage>
</organism>
<feature type="region of interest" description="Disordered" evidence="1">
    <location>
        <begin position="49"/>
        <end position="82"/>
    </location>
</feature>
<evidence type="ECO:0000256" key="1">
    <source>
        <dbReference type="SAM" id="MobiDB-lite"/>
    </source>
</evidence>
<protein>
    <submittedName>
        <fullName evidence="2">Uncharacterized protein</fullName>
    </submittedName>
</protein>
<dbReference type="EMBL" id="OOIL02005018">
    <property type="protein sequence ID" value="VFQ93682.1"/>
    <property type="molecule type" value="Genomic_DNA"/>
</dbReference>
<keyword evidence="3" id="KW-1185">Reference proteome</keyword>
<evidence type="ECO:0000313" key="3">
    <source>
        <dbReference type="Proteomes" id="UP000595140"/>
    </source>
</evidence>
<name>A0A484MXU0_9ASTE</name>
<dbReference type="AlphaFoldDB" id="A0A484MXU0"/>
<feature type="compositionally biased region" description="Basic and acidic residues" evidence="1">
    <location>
        <begin position="62"/>
        <end position="73"/>
    </location>
</feature>
<reference evidence="2 3" key="1">
    <citation type="submission" date="2018-04" db="EMBL/GenBank/DDBJ databases">
        <authorList>
            <person name="Vogel A."/>
        </authorList>
    </citation>
    <scope>NUCLEOTIDE SEQUENCE [LARGE SCALE GENOMIC DNA]</scope>
</reference>
<evidence type="ECO:0000313" key="2">
    <source>
        <dbReference type="EMBL" id="VFQ93682.1"/>
    </source>
</evidence>
<proteinExistence type="predicted"/>
<gene>
    <name evidence="2" type="ORF">CCAM_LOCUS35458</name>
</gene>
<dbReference type="Proteomes" id="UP000595140">
    <property type="component" value="Unassembled WGS sequence"/>
</dbReference>
<sequence>MPAGVKPISSALRHKPQIDQEGEFVRGGGVDGAELGVVGVVEFQEDGFLSDSSASEGPEVENETRVGDGRVVEPESGNQLPHDLETISSFARDFRGTKEKMADDVNKEDTAGKMATSNSLLAISDESLILTSAATLAL</sequence>
<feature type="region of interest" description="Disordered" evidence="1">
    <location>
        <begin position="1"/>
        <end position="26"/>
    </location>
</feature>